<evidence type="ECO:0000313" key="5">
    <source>
        <dbReference type="Proteomes" id="UP000321722"/>
    </source>
</evidence>
<comment type="caution">
    <text evidence="4">The sequence shown here is derived from an EMBL/GenBank/DDBJ whole genome shotgun (WGS) entry which is preliminary data.</text>
</comment>
<dbReference type="PANTHER" id="PTHR22916:SF51">
    <property type="entry name" value="GLYCOSYLTRANSFERASE EPSH-RELATED"/>
    <property type="match status" value="1"/>
</dbReference>
<dbReference type="InterPro" id="IPR001173">
    <property type="entry name" value="Glyco_trans_2-like"/>
</dbReference>
<gene>
    <name evidence="4" type="ORF">LAV01_13090</name>
</gene>
<dbReference type="RefSeq" id="WP_057827052.1">
    <property type="nucleotide sequence ID" value="NZ_BAAACL010000016.1"/>
</dbReference>
<keyword evidence="5" id="KW-1185">Reference proteome</keyword>
<feature type="domain" description="Glycosyltransferase 2-like" evidence="3">
    <location>
        <begin position="8"/>
        <end position="144"/>
    </location>
</feature>
<evidence type="ECO:0000313" key="4">
    <source>
        <dbReference type="EMBL" id="GEK42477.1"/>
    </source>
</evidence>
<dbReference type="Gene3D" id="3.90.550.10">
    <property type="entry name" value="Spore Coat Polysaccharide Biosynthesis Protein SpsA, Chain A"/>
    <property type="match status" value="1"/>
</dbReference>
<name>A0A510WV79_9LACO</name>
<keyword evidence="2 4" id="KW-0808">Transferase</keyword>
<sequence>MKLLTLTIAAYNVEDYLEDTLSSLYKSKFLDEFEVLIVDDGSKDKTSEIGKKYENLAPQTFKYISKENGGHGSTINKGIELATGKYFKVIDGDDWVNTEAFDQFITKLRNTDTDLVLTQHVEIYPDKKELIDMTHDIEANKIYSLNSKLNLEASLHTISVKTELLRKYNAHITEKVLYDDAEYVIWALYVSEDFIYFDLPVYMYRKGNENQSVSKKSMIKNIKMQEKVAYRLVELDKDFIKSISDNKQRVILKTIIQSVGGAMRTYLLFEKYDNSKKQFINFDSHIKDISQDVYNQLNSNKFISLIRKGNYVLFPLIRLVYRIRTKIKFNY</sequence>
<dbReference type="CDD" id="cd00761">
    <property type="entry name" value="Glyco_tranf_GTA_type"/>
    <property type="match status" value="1"/>
</dbReference>
<evidence type="ECO:0000256" key="1">
    <source>
        <dbReference type="ARBA" id="ARBA00022676"/>
    </source>
</evidence>
<dbReference type="AlphaFoldDB" id="A0A510WV79"/>
<reference evidence="4 5" key="1">
    <citation type="submission" date="2019-07" db="EMBL/GenBank/DDBJ databases">
        <title>Whole genome shotgun sequence of Lactobacillus aviarius subsp. aviarius NBRC 102162.</title>
        <authorList>
            <person name="Hosoyama A."/>
            <person name="Uohara A."/>
            <person name="Ohji S."/>
            <person name="Ichikawa N."/>
        </authorList>
    </citation>
    <scope>NUCLEOTIDE SEQUENCE [LARGE SCALE GENOMIC DNA]</scope>
    <source>
        <strain evidence="4 5">NBRC 102162</strain>
    </source>
</reference>
<proteinExistence type="predicted"/>
<dbReference type="PANTHER" id="PTHR22916">
    <property type="entry name" value="GLYCOSYLTRANSFERASE"/>
    <property type="match status" value="1"/>
</dbReference>
<dbReference type="InterPro" id="IPR029044">
    <property type="entry name" value="Nucleotide-diphossugar_trans"/>
</dbReference>
<evidence type="ECO:0000259" key="3">
    <source>
        <dbReference type="Pfam" id="PF00535"/>
    </source>
</evidence>
<dbReference type="SUPFAM" id="SSF53448">
    <property type="entry name" value="Nucleotide-diphospho-sugar transferases"/>
    <property type="match status" value="1"/>
</dbReference>
<dbReference type="Proteomes" id="UP000321722">
    <property type="component" value="Unassembled WGS sequence"/>
</dbReference>
<dbReference type="GO" id="GO:0016757">
    <property type="term" value="F:glycosyltransferase activity"/>
    <property type="evidence" value="ECO:0007669"/>
    <property type="project" value="UniProtKB-KW"/>
</dbReference>
<accession>A0A510WV79</accession>
<protein>
    <submittedName>
        <fullName evidence="4">Glycosyl transferase</fullName>
    </submittedName>
</protein>
<evidence type="ECO:0000256" key="2">
    <source>
        <dbReference type="ARBA" id="ARBA00022679"/>
    </source>
</evidence>
<keyword evidence="1" id="KW-0328">Glycosyltransferase</keyword>
<dbReference type="EMBL" id="BJUI01000024">
    <property type="protein sequence ID" value="GEK42477.1"/>
    <property type="molecule type" value="Genomic_DNA"/>
</dbReference>
<organism evidence="4 5">
    <name type="scientific">Ligilactobacillus aviarius</name>
    <dbReference type="NCBI Taxonomy" id="1606"/>
    <lineage>
        <taxon>Bacteria</taxon>
        <taxon>Bacillati</taxon>
        <taxon>Bacillota</taxon>
        <taxon>Bacilli</taxon>
        <taxon>Lactobacillales</taxon>
        <taxon>Lactobacillaceae</taxon>
        <taxon>Ligilactobacillus</taxon>
    </lineage>
</organism>
<dbReference type="Pfam" id="PF00535">
    <property type="entry name" value="Glycos_transf_2"/>
    <property type="match status" value="1"/>
</dbReference>